<dbReference type="Gene3D" id="3.20.170.20">
    <property type="entry name" value="Protein of unknown function DUF952"/>
    <property type="match status" value="1"/>
</dbReference>
<dbReference type="VEuPathDB" id="FungiDB:NCU06653"/>
<gene>
    <name evidence="1" type="primary">18A7.130</name>
</gene>
<proteinExistence type="predicted"/>
<reference evidence="1" key="1">
    <citation type="submission" date="2002-01" db="EMBL/GenBank/DDBJ databases">
        <authorList>
            <person name="Schulte U."/>
            <person name="Aign V."/>
            <person name="Hoheisel J."/>
            <person name="Brandt P."/>
            <person name="Fartmann B."/>
            <person name="Holland R."/>
            <person name="Nyakatura G."/>
            <person name="Mewes H.W."/>
            <person name="Mannhaupt G."/>
        </authorList>
    </citation>
    <scope>NUCLEOTIDE SEQUENCE</scope>
</reference>
<evidence type="ECO:0000313" key="1">
    <source>
        <dbReference type="EMBL" id="CAD21501.1"/>
    </source>
</evidence>
<name>Q8X0U4_NEUCS</name>
<dbReference type="SUPFAM" id="SSF56399">
    <property type="entry name" value="ADP-ribosylation"/>
    <property type="match status" value="1"/>
</dbReference>
<dbReference type="Pfam" id="PF06108">
    <property type="entry name" value="DUF952"/>
    <property type="match status" value="1"/>
</dbReference>
<protein>
    <submittedName>
        <fullName evidence="1">Uncharacterized protein 18A7.130</fullName>
    </submittedName>
</protein>
<dbReference type="InterPro" id="IPR009297">
    <property type="entry name" value="DUF952"/>
</dbReference>
<dbReference type="EMBL" id="AL670542">
    <property type="protein sequence ID" value="CAD21501.1"/>
    <property type="molecule type" value="Genomic_DNA"/>
</dbReference>
<accession>Q8X0U4</accession>
<dbReference type="AlphaFoldDB" id="Q8X0U4"/>
<dbReference type="PANTHER" id="PTHR34129">
    <property type="entry name" value="BLR1139 PROTEIN"/>
    <property type="match status" value="1"/>
</dbReference>
<reference evidence="1" key="2">
    <citation type="submission" date="2002-01" db="EMBL/GenBank/DDBJ databases">
        <authorList>
            <person name="German Neurospora genome project"/>
        </authorList>
    </citation>
    <scope>NUCLEOTIDE SEQUENCE</scope>
</reference>
<dbReference type="PANTHER" id="PTHR34129:SF1">
    <property type="entry name" value="DUF952 DOMAIN-CONTAINING PROTEIN"/>
    <property type="match status" value="1"/>
</dbReference>
<sequence>MVIPPPPSPLPEFVYKITLEAPPSPIPESYPLSELDQKDGFVHLSTSWQLSKTTKIPTTAGLFFQNELSFYLIKLRLANFDQASVKWDEVEDTNGCPHLYGNFGAKDVVDVKEFRREEGETWGEVFEKEEAKAWMV</sequence>
<organism evidence="1">
    <name type="scientific">Neurospora crassa</name>
    <dbReference type="NCBI Taxonomy" id="5141"/>
    <lineage>
        <taxon>Eukaryota</taxon>
        <taxon>Fungi</taxon>
        <taxon>Dikarya</taxon>
        <taxon>Ascomycota</taxon>
        <taxon>Pezizomycotina</taxon>
        <taxon>Sordariomycetes</taxon>
        <taxon>Sordariomycetidae</taxon>
        <taxon>Sordariales</taxon>
        <taxon>Sordariaceae</taxon>
        <taxon>Neurospora</taxon>
    </lineage>
</organism>